<keyword evidence="1" id="KW-1133">Transmembrane helix</keyword>
<dbReference type="RefSeq" id="WP_188652482.1">
    <property type="nucleotide sequence ID" value="NZ_BMNR01000004.1"/>
</dbReference>
<dbReference type="EMBL" id="BMNR01000004">
    <property type="protein sequence ID" value="GGK25207.1"/>
    <property type="molecule type" value="Genomic_DNA"/>
</dbReference>
<evidence type="ECO:0000313" key="2">
    <source>
        <dbReference type="EMBL" id="GGK25207.1"/>
    </source>
</evidence>
<feature type="transmembrane region" description="Helical" evidence="1">
    <location>
        <begin position="56"/>
        <end position="75"/>
    </location>
</feature>
<organism evidence="2 3">
    <name type="scientific">Yeosuana aromativorans</name>
    <dbReference type="NCBI Taxonomy" id="288019"/>
    <lineage>
        <taxon>Bacteria</taxon>
        <taxon>Pseudomonadati</taxon>
        <taxon>Bacteroidota</taxon>
        <taxon>Flavobacteriia</taxon>
        <taxon>Flavobacteriales</taxon>
        <taxon>Flavobacteriaceae</taxon>
        <taxon>Yeosuana</taxon>
    </lineage>
</organism>
<dbReference type="Proteomes" id="UP000612329">
    <property type="component" value="Unassembled WGS sequence"/>
</dbReference>
<keyword evidence="3" id="KW-1185">Reference proteome</keyword>
<gene>
    <name evidence="2" type="ORF">GCM10007962_19300</name>
</gene>
<keyword evidence="1" id="KW-0472">Membrane</keyword>
<feature type="transmembrane region" description="Helical" evidence="1">
    <location>
        <begin position="113"/>
        <end position="132"/>
    </location>
</feature>
<dbReference type="AlphaFoldDB" id="A0A8J3BMI4"/>
<accession>A0A8J3BMI4</accession>
<evidence type="ECO:0000313" key="3">
    <source>
        <dbReference type="Proteomes" id="UP000612329"/>
    </source>
</evidence>
<evidence type="ECO:0000256" key="1">
    <source>
        <dbReference type="SAM" id="Phobius"/>
    </source>
</evidence>
<sequence length="142" mass="15973">MDHNTDKHIEKLVDKMMKETSLETPSFDFTNKVMDQVLALSSSKATVYKPLISKKGWVLISLGIIAITCYIIFGVKTESSGFMDTIDFSILSNNKITDTLSNLKAPSVSIPKTFGYALMLLGLMVCIQIPFLKHYLNQRYKV</sequence>
<protein>
    <submittedName>
        <fullName evidence="2">Uncharacterized protein</fullName>
    </submittedName>
</protein>
<reference evidence="2" key="2">
    <citation type="submission" date="2020-09" db="EMBL/GenBank/DDBJ databases">
        <authorList>
            <person name="Sun Q."/>
            <person name="Ohkuma M."/>
        </authorList>
    </citation>
    <scope>NUCLEOTIDE SEQUENCE</scope>
    <source>
        <strain evidence="2">JCM 12862</strain>
    </source>
</reference>
<proteinExistence type="predicted"/>
<comment type="caution">
    <text evidence="2">The sequence shown here is derived from an EMBL/GenBank/DDBJ whole genome shotgun (WGS) entry which is preliminary data.</text>
</comment>
<name>A0A8J3BMI4_9FLAO</name>
<keyword evidence="1" id="KW-0812">Transmembrane</keyword>
<reference evidence="2" key="1">
    <citation type="journal article" date="2014" name="Int. J. Syst. Evol. Microbiol.">
        <title>Complete genome sequence of Corynebacterium casei LMG S-19264T (=DSM 44701T), isolated from a smear-ripened cheese.</title>
        <authorList>
            <consortium name="US DOE Joint Genome Institute (JGI-PGF)"/>
            <person name="Walter F."/>
            <person name="Albersmeier A."/>
            <person name="Kalinowski J."/>
            <person name="Ruckert C."/>
        </authorList>
    </citation>
    <scope>NUCLEOTIDE SEQUENCE</scope>
    <source>
        <strain evidence="2">JCM 12862</strain>
    </source>
</reference>